<dbReference type="Proteomes" id="UP001595690">
    <property type="component" value="Unassembled WGS sequence"/>
</dbReference>
<proteinExistence type="predicted"/>
<accession>A0ABV8BSB4</accession>
<organism evidence="1 2">
    <name type="scientific">Lentzea rhizosphaerae</name>
    <dbReference type="NCBI Taxonomy" id="2041025"/>
    <lineage>
        <taxon>Bacteria</taxon>
        <taxon>Bacillati</taxon>
        <taxon>Actinomycetota</taxon>
        <taxon>Actinomycetes</taxon>
        <taxon>Pseudonocardiales</taxon>
        <taxon>Pseudonocardiaceae</taxon>
        <taxon>Lentzea</taxon>
    </lineage>
</organism>
<comment type="caution">
    <text evidence="1">The sequence shown here is derived from an EMBL/GenBank/DDBJ whole genome shotgun (WGS) entry which is preliminary data.</text>
</comment>
<gene>
    <name evidence="1" type="ORF">ACFOWZ_17045</name>
</gene>
<protein>
    <submittedName>
        <fullName evidence="1">Uncharacterized protein</fullName>
    </submittedName>
</protein>
<dbReference type="EMBL" id="JBHRZI010000015">
    <property type="protein sequence ID" value="MFC3893183.1"/>
    <property type="molecule type" value="Genomic_DNA"/>
</dbReference>
<sequence>MTDHRWFELEDPEDFTESERAFAAALRARATSWSAEKASSDLVPSEDGPLIAAVSLSDDVLFEEFGVHFHGDRLVGDRFVCGWDLPEQPSEYGLTAEGTIDELAAASAAWFEKLLSKPVVLYVWLHDNYAYAARYAYADTNETLSQAFYEPYAPDGVKEALIAGGHVFGQGWLQTVGLPPATLYVRVRGVPEDGQIPAQTRLAEKRGPISGVWYA</sequence>
<evidence type="ECO:0000313" key="1">
    <source>
        <dbReference type="EMBL" id="MFC3893183.1"/>
    </source>
</evidence>
<reference evidence="2" key="1">
    <citation type="journal article" date="2019" name="Int. J. Syst. Evol. Microbiol.">
        <title>The Global Catalogue of Microorganisms (GCM) 10K type strain sequencing project: providing services to taxonomists for standard genome sequencing and annotation.</title>
        <authorList>
            <consortium name="The Broad Institute Genomics Platform"/>
            <consortium name="The Broad Institute Genome Sequencing Center for Infectious Disease"/>
            <person name="Wu L."/>
            <person name="Ma J."/>
        </authorList>
    </citation>
    <scope>NUCLEOTIDE SEQUENCE [LARGE SCALE GENOMIC DNA]</scope>
    <source>
        <strain evidence="2">CGMCC 4.7405</strain>
    </source>
</reference>
<keyword evidence="2" id="KW-1185">Reference proteome</keyword>
<dbReference type="RefSeq" id="WP_382373531.1">
    <property type="nucleotide sequence ID" value="NZ_JBHRZI010000015.1"/>
</dbReference>
<name>A0ABV8BSB4_9PSEU</name>
<evidence type="ECO:0000313" key="2">
    <source>
        <dbReference type="Proteomes" id="UP001595690"/>
    </source>
</evidence>